<evidence type="ECO:0000256" key="1">
    <source>
        <dbReference type="SAM" id="MobiDB-lite"/>
    </source>
</evidence>
<keyword evidence="4" id="KW-1185">Reference proteome</keyword>
<dbReference type="Gene3D" id="2.60.40.10">
    <property type="entry name" value="Immunoglobulins"/>
    <property type="match status" value="1"/>
</dbReference>
<dbReference type="AlphaFoldDB" id="A0AAD4QY14"/>
<dbReference type="PANTHER" id="PTHR22920:SF7">
    <property type="entry name" value="MSP DOMAIN-CONTAINING PROTEIN-RELATED"/>
    <property type="match status" value="1"/>
</dbReference>
<dbReference type="InterPro" id="IPR013783">
    <property type="entry name" value="Ig-like_fold"/>
</dbReference>
<dbReference type="EMBL" id="JAKKPZ010000289">
    <property type="protein sequence ID" value="KAI1697071.1"/>
    <property type="molecule type" value="Genomic_DNA"/>
</dbReference>
<proteinExistence type="predicted"/>
<evidence type="ECO:0000313" key="3">
    <source>
        <dbReference type="EMBL" id="KAI1697071.1"/>
    </source>
</evidence>
<feature type="transmembrane region" description="Helical" evidence="2">
    <location>
        <begin position="35"/>
        <end position="54"/>
    </location>
</feature>
<dbReference type="InterPro" id="IPR051155">
    <property type="entry name" value="Nematode_MSP"/>
</dbReference>
<sequence>MVNVKIIAMKGSRVIIKVDKQEENPQIKWYQQWKWIAAFVSIAAILAGGGGAYWSPSKSNAPTSAVPAPKESVTTVPTVASEDTQNDRITIERTSTLEEALKQFRREWFQGDGMVRRKNLPIEYILISHPM</sequence>
<feature type="region of interest" description="Disordered" evidence="1">
    <location>
        <begin position="56"/>
        <end position="85"/>
    </location>
</feature>
<evidence type="ECO:0000256" key="2">
    <source>
        <dbReference type="SAM" id="Phobius"/>
    </source>
</evidence>
<dbReference type="Proteomes" id="UP001201812">
    <property type="component" value="Unassembled WGS sequence"/>
</dbReference>
<evidence type="ECO:0000313" key="4">
    <source>
        <dbReference type="Proteomes" id="UP001201812"/>
    </source>
</evidence>
<keyword evidence="2" id="KW-1133">Transmembrane helix</keyword>
<dbReference type="PANTHER" id="PTHR22920">
    <property type="entry name" value="MAJOR SPERM PROTEIN"/>
    <property type="match status" value="1"/>
</dbReference>
<comment type="caution">
    <text evidence="3">The sequence shown here is derived from an EMBL/GenBank/DDBJ whole genome shotgun (WGS) entry which is preliminary data.</text>
</comment>
<gene>
    <name evidence="3" type="ORF">DdX_18708</name>
</gene>
<feature type="compositionally biased region" description="Polar residues" evidence="1">
    <location>
        <begin position="72"/>
        <end position="83"/>
    </location>
</feature>
<keyword evidence="2" id="KW-0472">Membrane</keyword>
<accession>A0AAD4QY14</accession>
<protein>
    <submittedName>
        <fullName evidence="3">Major sperm protein isoform beta</fullName>
    </submittedName>
</protein>
<name>A0AAD4QY14_9BILA</name>
<keyword evidence="2" id="KW-0812">Transmembrane</keyword>
<reference evidence="3" key="1">
    <citation type="submission" date="2022-01" db="EMBL/GenBank/DDBJ databases">
        <title>Genome Sequence Resource for Two Populations of Ditylenchus destructor, the Migratory Endoparasitic Phytonematode.</title>
        <authorList>
            <person name="Zhang H."/>
            <person name="Lin R."/>
            <person name="Xie B."/>
        </authorList>
    </citation>
    <scope>NUCLEOTIDE SEQUENCE</scope>
    <source>
        <strain evidence="3">BazhouSP</strain>
    </source>
</reference>
<organism evidence="3 4">
    <name type="scientific">Ditylenchus destructor</name>
    <dbReference type="NCBI Taxonomy" id="166010"/>
    <lineage>
        <taxon>Eukaryota</taxon>
        <taxon>Metazoa</taxon>
        <taxon>Ecdysozoa</taxon>
        <taxon>Nematoda</taxon>
        <taxon>Chromadorea</taxon>
        <taxon>Rhabditida</taxon>
        <taxon>Tylenchina</taxon>
        <taxon>Tylenchomorpha</taxon>
        <taxon>Sphaerularioidea</taxon>
        <taxon>Anguinidae</taxon>
        <taxon>Anguininae</taxon>
        <taxon>Ditylenchus</taxon>
    </lineage>
</organism>